<keyword evidence="1" id="KW-0812">Transmembrane</keyword>
<gene>
    <name evidence="2" type="ORF">CKAN_01518400</name>
</gene>
<accession>A0A443P679</accession>
<dbReference type="EMBL" id="QPKB01000006">
    <property type="protein sequence ID" value="RWR86294.1"/>
    <property type="molecule type" value="Genomic_DNA"/>
</dbReference>
<dbReference type="STRING" id="337451.A0A443P679"/>
<feature type="transmembrane region" description="Helical" evidence="1">
    <location>
        <begin position="149"/>
        <end position="176"/>
    </location>
</feature>
<keyword evidence="1" id="KW-1133">Transmembrane helix</keyword>
<dbReference type="OrthoDB" id="1923031at2759"/>
<dbReference type="PANTHER" id="PTHR33825">
    <property type="entry name" value="CHITINASE-LIKE PROTEIN"/>
    <property type="match status" value="1"/>
</dbReference>
<dbReference type="AlphaFoldDB" id="A0A443P679"/>
<reference evidence="2 3" key="1">
    <citation type="journal article" date="2019" name="Nat. Plants">
        <title>Stout camphor tree genome fills gaps in understanding of flowering plant genome evolution.</title>
        <authorList>
            <person name="Chaw S.M."/>
            <person name="Liu Y.C."/>
            <person name="Wu Y.W."/>
            <person name="Wang H.Y."/>
            <person name="Lin C.I."/>
            <person name="Wu C.S."/>
            <person name="Ke H.M."/>
            <person name="Chang L.Y."/>
            <person name="Hsu C.Y."/>
            <person name="Yang H.T."/>
            <person name="Sudianto E."/>
            <person name="Hsu M.H."/>
            <person name="Wu K.P."/>
            <person name="Wang L.N."/>
            <person name="Leebens-Mack J.H."/>
            <person name="Tsai I.J."/>
        </authorList>
    </citation>
    <scope>NUCLEOTIDE SEQUENCE [LARGE SCALE GENOMIC DNA]</scope>
    <source>
        <strain evidence="3">cv. Chaw 1501</strain>
        <tissue evidence="2">Young leaves</tissue>
    </source>
</reference>
<keyword evidence="1" id="KW-0472">Membrane</keyword>
<comment type="caution">
    <text evidence="2">The sequence shown here is derived from an EMBL/GenBank/DDBJ whole genome shotgun (WGS) entry which is preliminary data.</text>
</comment>
<name>A0A443P679_9MAGN</name>
<sequence length="308" mass="33689">MQPTRMEARRGEARLPLPPALRLNKITEMPSSLLSGNARLFTSNLSSRIHESYSIRRINKNPFQIPKEFLRFPVSDGNPILNCRIGRSRLIRLWSMNGGNVVDVELKTSRESETVIGDDGVESRLKVEVGTPNIPVYLRWSKMSLGDQAFFLLAFIACTTSIAFTSLVIAAVPTLYAMGRAATSLSKLADTAREELPSTMAAIRLSGMEISDLTLELSDLSQEIADGVSKSAQAVHAAEAGIRRIGTLARRQTERASLPIISLQPVVAGAARKTSRAVGHATKTFMNIISRGEFSPENEENESDSTTM</sequence>
<dbReference type="PANTHER" id="PTHR33825:SF14">
    <property type="entry name" value="CHITINASE-LIKE PROTEIN"/>
    <property type="match status" value="1"/>
</dbReference>
<proteinExistence type="predicted"/>
<keyword evidence="3" id="KW-1185">Reference proteome</keyword>
<dbReference type="Proteomes" id="UP000283530">
    <property type="component" value="Unassembled WGS sequence"/>
</dbReference>
<organism evidence="2 3">
    <name type="scientific">Cinnamomum micranthum f. kanehirae</name>
    <dbReference type="NCBI Taxonomy" id="337451"/>
    <lineage>
        <taxon>Eukaryota</taxon>
        <taxon>Viridiplantae</taxon>
        <taxon>Streptophyta</taxon>
        <taxon>Embryophyta</taxon>
        <taxon>Tracheophyta</taxon>
        <taxon>Spermatophyta</taxon>
        <taxon>Magnoliopsida</taxon>
        <taxon>Magnoliidae</taxon>
        <taxon>Laurales</taxon>
        <taxon>Lauraceae</taxon>
        <taxon>Cinnamomum</taxon>
    </lineage>
</organism>
<evidence type="ECO:0000313" key="2">
    <source>
        <dbReference type="EMBL" id="RWR86294.1"/>
    </source>
</evidence>
<protein>
    <submittedName>
        <fullName evidence="2">Uncharacterized protein</fullName>
    </submittedName>
</protein>
<evidence type="ECO:0000256" key="1">
    <source>
        <dbReference type="SAM" id="Phobius"/>
    </source>
</evidence>
<evidence type="ECO:0000313" key="3">
    <source>
        <dbReference type="Proteomes" id="UP000283530"/>
    </source>
</evidence>